<proteinExistence type="predicted"/>
<name>A0AAT9GA03_9RICK</name>
<sequence>MYKNNNLIFENYISNYLNFCLDKGDHLTLKVLDTLGDDYDYIYSKFNCSLNIALTHVYLGNIKTAEEIINEMEKLFKHRIEGGDIFILYHVKARIFFIQGKYNEALEYVNKGIEVWNRS</sequence>
<protein>
    <recommendedName>
        <fullName evidence="2">Tetratricopeptide repeat protein</fullName>
    </recommendedName>
</protein>
<gene>
    <name evidence="1" type="ORF">DMENIID0002_12360</name>
</gene>
<reference evidence="1" key="1">
    <citation type="submission" date="2024-01" db="EMBL/GenBank/DDBJ databases">
        <title>Sequencing the genomes of a sandfly, Sergentomyia squamirostris, and its two endosymbionts.</title>
        <authorList>
            <person name="Itokawa K."/>
            <person name="Sanjoba C."/>
        </authorList>
    </citation>
    <scope>NUCLEOTIDE SEQUENCE</scope>
    <source>
        <strain evidence="1">RiSSQ</strain>
    </source>
</reference>
<dbReference type="Gene3D" id="1.25.40.10">
    <property type="entry name" value="Tetratricopeptide repeat domain"/>
    <property type="match status" value="1"/>
</dbReference>
<evidence type="ECO:0000313" key="1">
    <source>
        <dbReference type="EMBL" id="BFD46590.1"/>
    </source>
</evidence>
<dbReference type="InterPro" id="IPR011990">
    <property type="entry name" value="TPR-like_helical_dom_sf"/>
</dbReference>
<accession>A0AAT9GA03</accession>
<dbReference type="EMBL" id="AP029170">
    <property type="protein sequence ID" value="BFD46590.1"/>
    <property type="molecule type" value="Genomic_DNA"/>
</dbReference>
<evidence type="ECO:0008006" key="2">
    <source>
        <dbReference type="Google" id="ProtNLM"/>
    </source>
</evidence>
<organism evidence="1">
    <name type="scientific">Candidatus Tisiphia endosymbiont of Sergentomyia squamirostris</name>
    <dbReference type="NCBI Taxonomy" id="3113639"/>
    <lineage>
        <taxon>Bacteria</taxon>
        <taxon>Pseudomonadati</taxon>
        <taxon>Pseudomonadota</taxon>
        <taxon>Alphaproteobacteria</taxon>
        <taxon>Rickettsiales</taxon>
        <taxon>Rickettsiaceae</taxon>
        <taxon>Rickettsieae</taxon>
        <taxon>Candidatus Tisiphia</taxon>
    </lineage>
</organism>
<dbReference type="SUPFAM" id="SSF48452">
    <property type="entry name" value="TPR-like"/>
    <property type="match status" value="1"/>
</dbReference>
<dbReference type="AlphaFoldDB" id="A0AAT9GA03"/>